<evidence type="ECO:0000256" key="3">
    <source>
        <dbReference type="ARBA" id="ARBA00006027"/>
    </source>
</evidence>
<feature type="domain" description="Pectinesterase inhibitor" evidence="16">
    <location>
        <begin position="67"/>
        <end position="222"/>
    </location>
</feature>
<feature type="transmembrane region" description="Helical" evidence="15">
    <location>
        <begin position="28"/>
        <end position="50"/>
    </location>
</feature>
<evidence type="ECO:0000256" key="15">
    <source>
        <dbReference type="SAM" id="Phobius"/>
    </source>
</evidence>
<dbReference type="GO" id="GO:0004857">
    <property type="term" value="F:enzyme inhibitor activity"/>
    <property type="evidence" value="ECO:0007669"/>
    <property type="project" value="InterPro"/>
</dbReference>
<dbReference type="InterPro" id="IPR011050">
    <property type="entry name" value="Pectin_lyase_fold/virulence"/>
</dbReference>
<evidence type="ECO:0000256" key="11">
    <source>
        <dbReference type="ARBA" id="ARBA00047928"/>
    </source>
</evidence>
<dbReference type="UniPathway" id="UPA00545">
    <property type="reaction ID" value="UER00823"/>
</dbReference>
<comment type="similarity">
    <text evidence="3">In the N-terminal section; belongs to the PMEI family.</text>
</comment>
<feature type="active site" evidence="13">
    <location>
        <position position="418"/>
    </location>
</feature>
<comment type="pathway">
    <text evidence="2 14">Glycan metabolism; pectin degradation; 2-dehydro-3-deoxy-D-gluconate from pectin: step 1/5.</text>
</comment>
<dbReference type="Pfam" id="PF04043">
    <property type="entry name" value="PMEI"/>
    <property type="match status" value="1"/>
</dbReference>
<comment type="subcellular location">
    <subcellularLocation>
        <location evidence="1">Secreted</location>
        <location evidence="1">Cell wall</location>
    </subcellularLocation>
</comment>
<accession>A0A1S2Y5P8</accession>
<comment type="function">
    <text evidence="12">Acts in the modification of cell walls via demethylesterification of cell wall pectin.</text>
</comment>
<evidence type="ECO:0000256" key="2">
    <source>
        <dbReference type="ARBA" id="ARBA00005184"/>
    </source>
</evidence>
<evidence type="ECO:0000256" key="5">
    <source>
        <dbReference type="ARBA" id="ARBA00013229"/>
    </source>
</evidence>
<keyword evidence="6" id="KW-0964">Secreted</keyword>
<name>A0A1S2Y5P8_CICAR</name>
<dbReference type="InterPro" id="IPR000070">
    <property type="entry name" value="Pectinesterase_cat"/>
</dbReference>
<keyword evidence="8 14" id="KW-0063">Aspartyl esterase</keyword>
<dbReference type="AlphaFoldDB" id="A0A1S2Y5P8"/>
<dbReference type="STRING" id="3827.A0A1S2Y5P8"/>
<comment type="similarity">
    <text evidence="4">In the C-terminal section; belongs to the pectinesterase family.</text>
</comment>
<evidence type="ECO:0000256" key="4">
    <source>
        <dbReference type="ARBA" id="ARBA00007786"/>
    </source>
</evidence>
<dbReference type="GO" id="GO:0042545">
    <property type="term" value="P:cell wall modification"/>
    <property type="evidence" value="ECO:0007669"/>
    <property type="project" value="UniProtKB-UniRule"/>
</dbReference>
<dbReference type="FunFam" id="1.20.140.40:FF:000001">
    <property type="entry name" value="Pectinesterase"/>
    <property type="match status" value="1"/>
</dbReference>
<dbReference type="eggNOG" id="ENOG502QVDS">
    <property type="taxonomic scope" value="Eukaryota"/>
</dbReference>
<proteinExistence type="inferred from homology"/>
<dbReference type="OrthoDB" id="2019149at2759"/>
<evidence type="ECO:0000256" key="9">
    <source>
        <dbReference type="ARBA" id="ARBA00023157"/>
    </source>
</evidence>
<dbReference type="PANTHER" id="PTHR31707">
    <property type="entry name" value="PECTINESTERASE"/>
    <property type="match status" value="1"/>
</dbReference>
<dbReference type="Pfam" id="PF01095">
    <property type="entry name" value="Pectinesterase"/>
    <property type="match status" value="1"/>
</dbReference>
<dbReference type="KEGG" id="cam:101506422"/>
<dbReference type="SMART" id="SM00856">
    <property type="entry name" value="PMEI"/>
    <property type="match status" value="1"/>
</dbReference>
<dbReference type="GO" id="GO:0030599">
    <property type="term" value="F:pectinesterase activity"/>
    <property type="evidence" value="ECO:0007669"/>
    <property type="project" value="UniProtKB-UniRule"/>
</dbReference>
<keyword evidence="15" id="KW-1133">Transmembrane helix</keyword>
<evidence type="ECO:0000313" key="17">
    <source>
        <dbReference type="Proteomes" id="UP000087171"/>
    </source>
</evidence>
<keyword evidence="15" id="KW-0472">Membrane</keyword>
<dbReference type="RefSeq" id="XP_004499740.1">
    <property type="nucleotide sequence ID" value="XM_004499683.3"/>
</dbReference>
<dbReference type="SUPFAM" id="SSF101148">
    <property type="entry name" value="Plant invertase/pectin methylesterase inhibitor"/>
    <property type="match status" value="1"/>
</dbReference>
<dbReference type="CDD" id="cd15798">
    <property type="entry name" value="PMEI-like_3"/>
    <property type="match status" value="1"/>
</dbReference>
<dbReference type="FunFam" id="2.160.20.10:FF:000001">
    <property type="entry name" value="Pectinesterase"/>
    <property type="match status" value="1"/>
</dbReference>
<dbReference type="Proteomes" id="UP000087171">
    <property type="component" value="Chromosome Ca5"/>
</dbReference>
<keyword evidence="10" id="KW-0325">Glycoprotein</keyword>
<dbReference type="GO" id="GO:0045490">
    <property type="term" value="P:pectin catabolic process"/>
    <property type="evidence" value="ECO:0007669"/>
    <property type="project" value="UniProtKB-UniRule"/>
</dbReference>
<gene>
    <name evidence="18" type="primary">LOC101506422</name>
</gene>
<sequence length="575" mass="64434">MSFFKSYGKVNEHEQMMLESKRKTRKRITIISLSSITFVGIVIAAVFGVVNNNTKNDHDNDNAPQNYVTNSMKAVCDVTLYKDSCYSSLGSIVNSRKDVQPEELFKISMNVALTHVSKAVEYFNEHGAFKKLIDDSRTKEALKNCGDLLGLAVDHLNNSLTTYGENSSLLQVFDDLQTWLSAAGTYQQTCIEGFEDTKQEFKTSVTNYLKNSTEYTSNSLAIITWINKATNTLNLRRLLSLHQHNKLPKWLHSKDRKLLGTQDLRSKANIVVAKDGSGKYKTISEALKHVPNKSKKRTLIYVKKGIYYENVRVEKTKWNVMIIGDGMSASIVSGRLNFVDGTPTFSSATFAVFGKNFIAKDMGFRNTAGPQKHQAVALMTSADQAVYYKCYIDGYQDTLYVHSNRQFYRECNIYGTVDFIFGNSAVVIQNCNILPKLPIHGQQNTITAQGKTDPNMNTGISIQSCNISPYGNLSGVQTYLGRPWKNYSTTVYMRSRMESFINPNGWLPWIGNSAPNTIFYAEFQNVGLGASTKNRVKWKGVKSITSKQASKFSVKAFLQGDKWIPASGAPFKSDI</sequence>
<reference evidence="17" key="1">
    <citation type="journal article" date="2013" name="Nat. Biotechnol.">
        <title>Draft genome sequence of chickpea (Cicer arietinum) provides a resource for trait improvement.</title>
        <authorList>
            <person name="Varshney R.K."/>
            <person name="Song C."/>
            <person name="Saxena R.K."/>
            <person name="Azam S."/>
            <person name="Yu S."/>
            <person name="Sharpe A.G."/>
            <person name="Cannon S."/>
            <person name="Baek J."/>
            <person name="Rosen B.D."/>
            <person name="Tar'an B."/>
            <person name="Millan T."/>
            <person name="Zhang X."/>
            <person name="Ramsay L.D."/>
            <person name="Iwata A."/>
            <person name="Wang Y."/>
            <person name="Nelson W."/>
            <person name="Farmer A.D."/>
            <person name="Gaur P.M."/>
            <person name="Soderlund C."/>
            <person name="Penmetsa R.V."/>
            <person name="Xu C."/>
            <person name="Bharti A.K."/>
            <person name="He W."/>
            <person name="Winter P."/>
            <person name="Zhao S."/>
            <person name="Hane J.K."/>
            <person name="Carrasquilla-Garcia N."/>
            <person name="Condie J.A."/>
            <person name="Upadhyaya H.D."/>
            <person name="Luo M.C."/>
            <person name="Thudi M."/>
            <person name="Gowda C.L."/>
            <person name="Singh N.P."/>
            <person name="Lichtenzveig J."/>
            <person name="Gali K.K."/>
            <person name="Rubio J."/>
            <person name="Nadarajan N."/>
            <person name="Dolezel J."/>
            <person name="Bansal K.C."/>
            <person name="Xu X."/>
            <person name="Edwards D."/>
            <person name="Zhang G."/>
            <person name="Kahl G."/>
            <person name="Gil J."/>
            <person name="Singh K.B."/>
            <person name="Datta S.K."/>
            <person name="Jackson S.A."/>
            <person name="Wang J."/>
            <person name="Cook D.R."/>
        </authorList>
    </citation>
    <scope>NUCLEOTIDE SEQUENCE [LARGE SCALE GENOMIC DNA]</scope>
    <source>
        <strain evidence="17">cv. CDC Frontier</strain>
    </source>
</reference>
<evidence type="ECO:0000313" key="18">
    <source>
        <dbReference type="RefSeq" id="XP_004499740.1"/>
    </source>
</evidence>
<dbReference type="InterPro" id="IPR035513">
    <property type="entry name" value="Invertase/methylesterase_inhib"/>
</dbReference>
<evidence type="ECO:0000259" key="16">
    <source>
        <dbReference type="SMART" id="SM00856"/>
    </source>
</evidence>
<reference evidence="18" key="2">
    <citation type="submission" date="2025-08" db="UniProtKB">
        <authorList>
            <consortium name="RefSeq"/>
        </authorList>
    </citation>
    <scope>IDENTIFICATION</scope>
    <source>
        <tissue evidence="18">Etiolated seedlings</tissue>
    </source>
</reference>
<evidence type="ECO:0000256" key="1">
    <source>
        <dbReference type="ARBA" id="ARBA00004191"/>
    </source>
</evidence>
<evidence type="ECO:0000256" key="8">
    <source>
        <dbReference type="ARBA" id="ARBA00023085"/>
    </source>
</evidence>
<dbReference type="Gene3D" id="1.20.140.40">
    <property type="entry name" value="Invertase/pectin methylesterase inhibitor family protein"/>
    <property type="match status" value="1"/>
</dbReference>
<evidence type="ECO:0000256" key="13">
    <source>
        <dbReference type="PROSITE-ProRule" id="PRU10040"/>
    </source>
</evidence>
<keyword evidence="9" id="KW-1015">Disulfide bond</keyword>
<evidence type="ECO:0000256" key="14">
    <source>
        <dbReference type="RuleBase" id="RU000589"/>
    </source>
</evidence>
<evidence type="ECO:0000256" key="12">
    <source>
        <dbReference type="ARBA" id="ARBA00057335"/>
    </source>
</evidence>
<dbReference type="EC" id="3.1.1.11" evidence="5 14"/>
<dbReference type="GeneID" id="101506422"/>
<keyword evidence="15" id="KW-0812">Transmembrane</keyword>
<keyword evidence="6" id="KW-0134">Cell wall</keyword>
<dbReference type="SUPFAM" id="SSF51126">
    <property type="entry name" value="Pectin lyase-like"/>
    <property type="match status" value="1"/>
</dbReference>
<dbReference type="PROSITE" id="PS00503">
    <property type="entry name" value="PECTINESTERASE_2"/>
    <property type="match status" value="1"/>
</dbReference>
<keyword evidence="7 14" id="KW-0378">Hydrolase</keyword>
<dbReference type="InterPro" id="IPR006501">
    <property type="entry name" value="Pectinesterase_inhib_dom"/>
</dbReference>
<keyword evidence="17" id="KW-1185">Reference proteome</keyword>
<dbReference type="NCBIfam" id="TIGR01614">
    <property type="entry name" value="PME_inhib"/>
    <property type="match status" value="1"/>
</dbReference>
<evidence type="ECO:0000256" key="10">
    <source>
        <dbReference type="ARBA" id="ARBA00023180"/>
    </source>
</evidence>
<dbReference type="PaxDb" id="3827-XP_004499740.1"/>
<dbReference type="Gene3D" id="2.160.20.10">
    <property type="entry name" value="Single-stranded right-handed beta-helix, Pectin lyase-like"/>
    <property type="match status" value="1"/>
</dbReference>
<evidence type="ECO:0000256" key="7">
    <source>
        <dbReference type="ARBA" id="ARBA00022801"/>
    </source>
</evidence>
<organism evidence="17 18">
    <name type="scientific">Cicer arietinum</name>
    <name type="common">Chickpea</name>
    <name type="synonym">Garbanzo</name>
    <dbReference type="NCBI Taxonomy" id="3827"/>
    <lineage>
        <taxon>Eukaryota</taxon>
        <taxon>Viridiplantae</taxon>
        <taxon>Streptophyta</taxon>
        <taxon>Embryophyta</taxon>
        <taxon>Tracheophyta</taxon>
        <taxon>Spermatophyta</taxon>
        <taxon>Magnoliopsida</taxon>
        <taxon>eudicotyledons</taxon>
        <taxon>Gunneridae</taxon>
        <taxon>Pentapetalae</taxon>
        <taxon>rosids</taxon>
        <taxon>fabids</taxon>
        <taxon>Fabales</taxon>
        <taxon>Fabaceae</taxon>
        <taxon>Papilionoideae</taxon>
        <taxon>50 kb inversion clade</taxon>
        <taxon>NPAAA clade</taxon>
        <taxon>Hologalegina</taxon>
        <taxon>IRL clade</taxon>
        <taxon>Cicereae</taxon>
        <taxon>Cicer</taxon>
    </lineage>
</organism>
<evidence type="ECO:0000256" key="6">
    <source>
        <dbReference type="ARBA" id="ARBA00022512"/>
    </source>
</evidence>
<dbReference type="InterPro" id="IPR012334">
    <property type="entry name" value="Pectin_lyas_fold"/>
</dbReference>
<dbReference type="InterPro" id="IPR033131">
    <property type="entry name" value="Pectinesterase_Asp_AS"/>
</dbReference>
<comment type="catalytic activity">
    <reaction evidence="11 14">
        <text>[(1-&gt;4)-alpha-D-galacturonosyl methyl ester](n) + n H2O = [(1-&gt;4)-alpha-D-galacturonosyl](n) + n methanol + n H(+)</text>
        <dbReference type="Rhea" id="RHEA:22380"/>
        <dbReference type="Rhea" id="RHEA-COMP:14570"/>
        <dbReference type="Rhea" id="RHEA-COMP:14573"/>
        <dbReference type="ChEBI" id="CHEBI:15377"/>
        <dbReference type="ChEBI" id="CHEBI:15378"/>
        <dbReference type="ChEBI" id="CHEBI:17790"/>
        <dbReference type="ChEBI" id="CHEBI:140522"/>
        <dbReference type="ChEBI" id="CHEBI:140523"/>
        <dbReference type="EC" id="3.1.1.11"/>
    </reaction>
</comment>
<protein>
    <recommendedName>
        <fullName evidence="5 14">Pectinesterase</fullName>
        <ecNumber evidence="5 14">3.1.1.11</ecNumber>
    </recommendedName>
</protein>